<dbReference type="AlphaFoldDB" id="A0A0L0N0H0"/>
<name>A0A0L0N0H0_TOLOC</name>
<keyword evidence="2" id="KW-1185">Reference proteome</keyword>
<dbReference type="Proteomes" id="UP000036947">
    <property type="component" value="Unassembled WGS sequence"/>
</dbReference>
<evidence type="ECO:0000313" key="2">
    <source>
        <dbReference type="Proteomes" id="UP000036947"/>
    </source>
</evidence>
<comment type="caution">
    <text evidence="1">The sequence shown here is derived from an EMBL/GenBank/DDBJ whole genome shotgun (WGS) entry which is preliminary data.</text>
</comment>
<dbReference type="EMBL" id="LFRF01000034">
    <property type="protein sequence ID" value="KND87592.1"/>
    <property type="molecule type" value="Genomic_DNA"/>
</dbReference>
<organism evidence="1 2">
    <name type="scientific">Tolypocladium ophioglossoides (strain CBS 100239)</name>
    <name type="common">Snaketongue truffleclub</name>
    <name type="synonym">Elaphocordyceps ophioglossoides</name>
    <dbReference type="NCBI Taxonomy" id="1163406"/>
    <lineage>
        <taxon>Eukaryota</taxon>
        <taxon>Fungi</taxon>
        <taxon>Dikarya</taxon>
        <taxon>Ascomycota</taxon>
        <taxon>Pezizomycotina</taxon>
        <taxon>Sordariomycetes</taxon>
        <taxon>Hypocreomycetidae</taxon>
        <taxon>Hypocreales</taxon>
        <taxon>Ophiocordycipitaceae</taxon>
        <taxon>Tolypocladium</taxon>
    </lineage>
</organism>
<evidence type="ECO:0000313" key="1">
    <source>
        <dbReference type="EMBL" id="KND87592.1"/>
    </source>
</evidence>
<protein>
    <submittedName>
        <fullName evidence="1">Uncharacterized protein</fullName>
    </submittedName>
</protein>
<dbReference type="OrthoDB" id="5412996at2759"/>
<accession>A0A0L0N0H0</accession>
<proteinExistence type="predicted"/>
<gene>
    <name evidence="1" type="ORF">TOPH_07774</name>
</gene>
<sequence>MEQSWATGRFFLSYAARKSWESDAAYWNYLDERFFGDRESGVARHDLWRTRLHLLTDEERAAILTRSIQAKLPAPHTN</sequence>
<reference evidence="1 2" key="1">
    <citation type="journal article" date="2015" name="BMC Genomics">
        <title>The genome of the truffle-parasite Tolypocladium ophioglossoides and the evolution of antifungal peptaibiotics.</title>
        <authorList>
            <person name="Quandt C.A."/>
            <person name="Bushley K.E."/>
            <person name="Spatafora J.W."/>
        </authorList>
    </citation>
    <scope>NUCLEOTIDE SEQUENCE [LARGE SCALE GENOMIC DNA]</scope>
    <source>
        <strain evidence="1 2">CBS 100239</strain>
    </source>
</reference>
<dbReference type="STRING" id="1163406.A0A0L0N0H0"/>